<protein>
    <recommendedName>
        <fullName evidence="1">HTH cro/C1-type domain-containing protein</fullName>
    </recommendedName>
</protein>
<dbReference type="AlphaFoldDB" id="A0A0F9VS33"/>
<name>A0A0F9VS33_9ZZZZ</name>
<dbReference type="InterPro" id="IPR041413">
    <property type="entry name" value="MLTR_LBD"/>
</dbReference>
<dbReference type="Pfam" id="PF01381">
    <property type="entry name" value="HTH_3"/>
    <property type="match status" value="1"/>
</dbReference>
<dbReference type="SMART" id="SM00530">
    <property type="entry name" value="HTH_XRE"/>
    <property type="match status" value="1"/>
</dbReference>
<dbReference type="GO" id="GO:0003677">
    <property type="term" value="F:DNA binding"/>
    <property type="evidence" value="ECO:0007669"/>
    <property type="project" value="InterPro"/>
</dbReference>
<evidence type="ECO:0000259" key="1">
    <source>
        <dbReference type="PROSITE" id="PS50943"/>
    </source>
</evidence>
<proteinExistence type="predicted"/>
<dbReference type="PANTHER" id="PTHR35010">
    <property type="entry name" value="BLL4672 PROTEIN-RELATED"/>
    <property type="match status" value="1"/>
</dbReference>
<dbReference type="Gene3D" id="3.30.450.180">
    <property type="match status" value="1"/>
</dbReference>
<dbReference type="Gene3D" id="1.10.260.40">
    <property type="entry name" value="lambda repressor-like DNA-binding domains"/>
    <property type="match status" value="1"/>
</dbReference>
<comment type="caution">
    <text evidence="2">The sequence shown here is derived from an EMBL/GenBank/DDBJ whole genome shotgun (WGS) entry which is preliminary data.</text>
</comment>
<dbReference type="InterPro" id="IPR001387">
    <property type="entry name" value="Cro/C1-type_HTH"/>
</dbReference>
<gene>
    <name evidence="2" type="ORF">LCGC14_0060440</name>
</gene>
<dbReference type="SUPFAM" id="SSF47413">
    <property type="entry name" value="lambda repressor-like DNA-binding domains"/>
    <property type="match status" value="1"/>
</dbReference>
<dbReference type="EMBL" id="LAZR01000014">
    <property type="protein sequence ID" value="KKO06860.1"/>
    <property type="molecule type" value="Genomic_DNA"/>
</dbReference>
<dbReference type="PROSITE" id="PS50943">
    <property type="entry name" value="HTH_CROC1"/>
    <property type="match status" value="1"/>
</dbReference>
<dbReference type="Pfam" id="PF17765">
    <property type="entry name" value="MLTR_LBD"/>
    <property type="match status" value="1"/>
</dbReference>
<dbReference type="PANTHER" id="PTHR35010:SF4">
    <property type="entry name" value="BLL5781 PROTEIN"/>
    <property type="match status" value="1"/>
</dbReference>
<evidence type="ECO:0000313" key="2">
    <source>
        <dbReference type="EMBL" id="KKO06860.1"/>
    </source>
</evidence>
<dbReference type="InterPro" id="IPR010982">
    <property type="entry name" value="Lambda_DNA-bd_dom_sf"/>
</dbReference>
<dbReference type="CDD" id="cd00093">
    <property type="entry name" value="HTH_XRE"/>
    <property type="match status" value="1"/>
</dbReference>
<accession>A0A0F9VS33</accession>
<organism evidence="2">
    <name type="scientific">marine sediment metagenome</name>
    <dbReference type="NCBI Taxonomy" id="412755"/>
    <lineage>
        <taxon>unclassified sequences</taxon>
        <taxon>metagenomes</taxon>
        <taxon>ecological metagenomes</taxon>
    </lineage>
</organism>
<reference evidence="2" key="1">
    <citation type="journal article" date="2015" name="Nature">
        <title>Complex archaea that bridge the gap between prokaryotes and eukaryotes.</title>
        <authorList>
            <person name="Spang A."/>
            <person name="Saw J.H."/>
            <person name="Jorgensen S.L."/>
            <person name="Zaremba-Niedzwiedzka K."/>
            <person name="Martijn J."/>
            <person name="Lind A.E."/>
            <person name="van Eijk R."/>
            <person name="Schleper C."/>
            <person name="Guy L."/>
            <person name="Ettema T.J."/>
        </authorList>
    </citation>
    <scope>NUCLEOTIDE SEQUENCE</scope>
</reference>
<sequence length="261" mass="29506">MPATGHVLTEIRRARRLSQLDLGLQAEVSARHISFIETGRAQPSRDMLLRLSEVMGLSHRDCNRLMNAFGYSPVFSDMSLDDSAMLPVREALQIMLDKHNPYPAAVLDIEWNLLMSNQAMQDMMLALMPKERLLQSENMLVLLFHHQGLRPYLTNWDTVASLLLRRLRLQLSTQPTAGLAKLMDRLLSMDPPRDWQTPSPDSWEGPMLTSHLQIHGQSLNVFSTLSSFGTALDAGLQELMIESYFPADEATRRFFEGTAIG</sequence>
<feature type="domain" description="HTH cro/C1-type" evidence="1">
    <location>
        <begin position="8"/>
        <end position="62"/>
    </location>
</feature>